<dbReference type="SUPFAM" id="SSF53738">
    <property type="entry name" value="Phosphoglucomutase, first 3 domains"/>
    <property type="match status" value="3"/>
</dbReference>
<dbReference type="InterPro" id="IPR005846">
    <property type="entry name" value="A-D-PHexomutase_a/b/a-III"/>
</dbReference>
<dbReference type="GO" id="GO:0008966">
    <property type="term" value="F:phosphoglucosamine mutase activity"/>
    <property type="evidence" value="ECO:0007669"/>
    <property type="project" value="TreeGrafter"/>
</dbReference>
<organism evidence="11">
    <name type="scientific">marine sediment metagenome</name>
    <dbReference type="NCBI Taxonomy" id="412755"/>
    <lineage>
        <taxon>unclassified sequences</taxon>
        <taxon>metagenomes</taxon>
        <taxon>ecological metagenomes</taxon>
    </lineage>
</organism>
<name>A0A0F9PYQ2_9ZZZZ</name>
<comment type="similarity">
    <text evidence="2">Belongs to the phosphohexose mutase family.</text>
</comment>
<feature type="domain" description="Alpha-D-phosphohexomutase alpha/beta/alpha" evidence="9">
    <location>
        <begin position="172"/>
        <end position="269"/>
    </location>
</feature>
<evidence type="ECO:0000256" key="3">
    <source>
        <dbReference type="ARBA" id="ARBA00022553"/>
    </source>
</evidence>
<evidence type="ECO:0008006" key="12">
    <source>
        <dbReference type="Google" id="ProtNLM"/>
    </source>
</evidence>
<evidence type="ECO:0000256" key="1">
    <source>
        <dbReference type="ARBA" id="ARBA00001946"/>
    </source>
</evidence>
<sequence length="495" mass="54031">MNVNITELMQDSGVKFGTSGTRGLVKDMTDYVCFAYTAAFLQHLLDKNWIQPGDTIGIGGDLRNSSPRIMNAVAAACEHYKMAALNLGHIPSPAVALYGITHHIATVMVTGSHIPDDRNGMKFNLPIGEILQADEQAIRNQTIVMPELFTDEGMLLQSVDASKEHSSQAEKDYITRFTDFFPDNCLAGMTIGVYQHSAVARDILIDVLAALGADTLPLGRSDAFVSVDTEAIREEDVTLAKQWAAAHQLDAIVSTDGDSDRPLLSDEKGHWLRGDIVGLLTARYLQADIVVTPVSSNSSVDAGFFEQVERTRIGSPYVIAAMQSANQAYPTKKVVGYEANGGFLQQTTMALNDKSLSALPTRDAMMVIISVIMLAKQQGMTISQLNNSMPAIYTSSDRIKNFATEKSQQLLASLLPNNILDKTIVAALFPFMGDVLNTDITDGLRLMFAKDEIIHLRPSGNAPELRCYTEAKTESRAQDLNRLALTAVKNWSPQK</sequence>
<dbReference type="GO" id="GO:0005829">
    <property type="term" value="C:cytosol"/>
    <property type="evidence" value="ECO:0007669"/>
    <property type="project" value="TreeGrafter"/>
</dbReference>
<dbReference type="InterPro" id="IPR036900">
    <property type="entry name" value="A-D-PHexomutase_C_sf"/>
</dbReference>
<keyword evidence="5" id="KW-0460">Magnesium</keyword>
<protein>
    <recommendedName>
        <fullName evidence="12">Phosphomannomutase</fullName>
    </recommendedName>
</protein>
<dbReference type="AlphaFoldDB" id="A0A0F9PYQ2"/>
<evidence type="ECO:0000256" key="5">
    <source>
        <dbReference type="ARBA" id="ARBA00022842"/>
    </source>
</evidence>
<dbReference type="CDD" id="cd03088">
    <property type="entry name" value="ManB"/>
    <property type="match status" value="1"/>
</dbReference>
<evidence type="ECO:0000256" key="6">
    <source>
        <dbReference type="ARBA" id="ARBA00023235"/>
    </source>
</evidence>
<dbReference type="GO" id="GO:0046872">
    <property type="term" value="F:metal ion binding"/>
    <property type="evidence" value="ECO:0007669"/>
    <property type="project" value="UniProtKB-KW"/>
</dbReference>
<dbReference type="GO" id="GO:0004615">
    <property type="term" value="F:phosphomannomutase activity"/>
    <property type="evidence" value="ECO:0007669"/>
    <property type="project" value="TreeGrafter"/>
</dbReference>
<evidence type="ECO:0000259" key="9">
    <source>
        <dbReference type="Pfam" id="PF02879"/>
    </source>
</evidence>
<evidence type="ECO:0000259" key="10">
    <source>
        <dbReference type="Pfam" id="PF02880"/>
    </source>
</evidence>
<dbReference type="GO" id="GO:0005975">
    <property type="term" value="P:carbohydrate metabolic process"/>
    <property type="evidence" value="ECO:0007669"/>
    <property type="project" value="InterPro"/>
</dbReference>
<accession>A0A0F9PYQ2</accession>
<dbReference type="Gene3D" id="3.30.310.50">
    <property type="entry name" value="Alpha-D-phosphohexomutase, C-terminal domain"/>
    <property type="match status" value="1"/>
</dbReference>
<reference evidence="11" key="1">
    <citation type="journal article" date="2015" name="Nature">
        <title>Complex archaea that bridge the gap between prokaryotes and eukaryotes.</title>
        <authorList>
            <person name="Spang A."/>
            <person name="Saw J.H."/>
            <person name="Jorgensen S.L."/>
            <person name="Zaremba-Niedzwiedzka K."/>
            <person name="Martijn J."/>
            <person name="Lind A.E."/>
            <person name="van Eijk R."/>
            <person name="Schleper C."/>
            <person name="Guy L."/>
            <person name="Ettema T.J."/>
        </authorList>
    </citation>
    <scope>NUCLEOTIDE SEQUENCE</scope>
</reference>
<keyword evidence="3" id="KW-0597">Phosphoprotein</keyword>
<dbReference type="InterPro" id="IPR050060">
    <property type="entry name" value="Phosphoglucosamine_mutase"/>
</dbReference>
<evidence type="ECO:0000256" key="4">
    <source>
        <dbReference type="ARBA" id="ARBA00022723"/>
    </source>
</evidence>
<dbReference type="Pfam" id="PF02878">
    <property type="entry name" value="PGM_PMM_I"/>
    <property type="match status" value="1"/>
</dbReference>
<evidence type="ECO:0000259" key="7">
    <source>
        <dbReference type="Pfam" id="PF00408"/>
    </source>
</evidence>
<dbReference type="GO" id="GO:0009252">
    <property type="term" value="P:peptidoglycan biosynthetic process"/>
    <property type="evidence" value="ECO:0007669"/>
    <property type="project" value="TreeGrafter"/>
</dbReference>
<proteinExistence type="inferred from homology"/>
<feature type="domain" description="Alpha-D-phosphohexomutase alpha/beta/alpha" evidence="8">
    <location>
        <begin position="14"/>
        <end position="141"/>
    </location>
</feature>
<dbReference type="PANTHER" id="PTHR42946:SF1">
    <property type="entry name" value="PHOSPHOGLUCOMUTASE (ALPHA-D-GLUCOSE-1,6-BISPHOSPHATE-DEPENDENT)"/>
    <property type="match status" value="1"/>
</dbReference>
<dbReference type="Pfam" id="PF02879">
    <property type="entry name" value="PGM_PMM_II"/>
    <property type="match status" value="1"/>
</dbReference>
<comment type="cofactor">
    <cofactor evidence="1">
        <name>Mg(2+)</name>
        <dbReference type="ChEBI" id="CHEBI:18420"/>
    </cofactor>
</comment>
<evidence type="ECO:0000259" key="8">
    <source>
        <dbReference type="Pfam" id="PF02878"/>
    </source>
</evidence>
<dbReference type="SUPFAM" id="SSF55957">
    <property type="entry name" value="Phosphoglucomutase, C-terminal domain"/>
    <property type="match status" value="1"/>
</dbReference>
<dbReference type="InterPro" id="IPR016055">
    <property type="entry name" value="A-D-PHexomutase_a/b/a-I/II/III"/>
</dbReference>
<feature type="domain" description="Alpha-D-phosphohexomutase C-terminal" evidence="7">
    <location>
        <begin position="435"/>
        <end position="480"/>
    </location>
</feature>
<keyword evidence="6" id="KW-0413">Isomerase</keyword>
<dbReference type="InterPro" id="IPR005845">
    <property type="entry name" value="A-D-PHexomutase_a/b/a-II"/>
</dbReference>
<dbReference type="PANTHER" id="PTHR42946">
    <property type="entry name" value="PHOSPHOHEXOSE MUTASE"/>
    <property type="match status" value="1"/>
</dbReference>
<dbReference type="Pfam" id="PF00408">
    <property type="entry name" value="PGM_PMM_IV"/>
    <property type="match status" value="1"/>
</dbReference>
<gene>
    <name evidence="11" type="ORF">LCGC14_1079780</name>
</gene>
<evidence type="ECO:0000313" key="11">
    <source>
        <dbReference type="EMBL" id="KKN06196.1"/>
    </source>
</evidence>
<evidence type="ECO:0000256" key="2">
    <source>
        <dbReference type="ARBA" id="ARBA00010231"/>
    </source>
</evidence>
<dbReference type="Gene3D" id="3.40.120.10">
    <property type="entry name" value="Alpha-D-Glucose-1,6-Bisphosphate, subunit A, domain 3"/>
    <property type="match status" value="3"/>
</dbReference>
<dbReference type="EMBL" id="LAZR01004718">
    <property type="protein sequence ID" value="KKN06196.1"/>
    <property type="molecule type" value="Genomic_DNA"/>
</dbReference>
<dbReference type="InterPro" id="IPR005844">
    <property type="entry name" value="A-D-PHexomutase_a/b/a-I"/>
</dbReference>
<keyword evidence="4" id="KW-0479">Metal-binding</keyword>
<feature type="domain" description="Alpha-D-phosphohexomutase alpha/beta/alpha" evidence="10">
    <location>
        <begin position="274"/>
        <end position="390"/>
    </location>
</feature>
<dbReference type="GO" id="GO:0006048">
    <property type="term" value="P:UDP-N-acetylglucosamine biosynthetic process"/>
    <property type="evidence" value="ECO:0007669"/>
    <property type="project" value="TreeGrafter"/>
</dbReference>
<dbReference type="InterPro" id="IPR005843">
    <property type="entry name" value="A-D-PHexomutase_C"/>
</dbReference>
<comment type="caution">
    <text evidence="11">The sequence shown here is derived from an EMBL/GenBank/DDBJ whole genome shotgun (WGS) entry which is preliminary data.</text>
</comment>
<dbReference type="Pfam" id="PF02880">
    <property type="entry name" value="PGM_PMM_III"/>
    <property type="match status" value="1"/>
</dbReference>